<comment type="similarity">
    <text evidence="8">Belongs to the anthranilate phosphoribosyltransferase family.</text>
</comment>
<feature type="domain" description="Glycosyl transferase family 3" evidence="10">
    <location>
        <begin position="17"/>
        <end position="269"/>
    </location>
</feature>
<protein>
    <recommendedName>
        <fullName evidence="9">Anthranilate phosphoribosyltransferase</fullName>
        <ecNumber evidence="2">2.4.2.18</ecNumber>
    </recommendedName>
</protein>
<keyword evidence="4" id="KW-0328">Glycosyltransferase</keyword>
<proteinExistence type="inferred from homology"/>
<evidence type="ECO:0000256" key="6">
    <source>
        <dbReference type="ARBA" id="ARBA00022822"/>
    </source>
</evidence>
<keyword evidence="7" id="KW-0057">Aromatic amino acid biosynthesis</keyword>
<dbReference type="EC" id="2.4.2.18" evidence="2"/>
<name>A0A1Y2CWG2_9FUNG</name>
<dbReference type="Pfam" id="PF00591">
    <property type="entry name" value="Glycos_transf_3"/>
    <property type="match status" value="1"/>
</dbReference>
<keyword evidence="12" id="KW-1185">Reference proteome</keyword>
<gene>
    <name evidence="11" type="ORF">BCR33DRAFT_752819</name>
</gene>
<dbReference type="PANTHER" id="PTHR43285">
    <property type="entry name" value="ANTHRANILATE PHOSPHORIBOSYLTRANSFERASE"/>
    <property type="match status" value="1"/>
</dbReference>
<keyword evidence="3" id="KW-0028">Amino-acid biosynthesis</keyword>
<comment type="pathway">
    <text evidence="1">Amino-acid biosynthesis; L-tryptophan biosynthesis; L-tryptophan from chorismate: step 2/5.</text>
</comment>
<dbReference type="GO" id="GO:0005829">
    <property type="term" value="C:cytosol"/>
    <property type="evidence" value="ECO:0007669"/>
    <property type="project" value="TreeGrafter"/>
</dbReference>
<evidence type="ECO:0000256" key="9">
    <source>
        <dbReference type="ARBA" id="ARBA00071401"/>
    </source>
</evidence>
<keyword evidence="5 11" id="KW-0808">Transferase</keyword>
<evidence type="ECO:0000256" key="1">
    <source>
        <dbReference type="ARBA" id="ARBA00004907"/>
    </source>
</evidence>
<dbReference type="Proteomes" id="UP000193642">
    <property type="component" value="Unassembled WGS sequence"/>
</dbReference>
<dbReference type="EMBL" id="MCGO01000005">
    <property type="protein sequence ID" value="ORY51360.1"/>
    <property type="molecule type" value="Genomic_DNA"/>
</dbReference>
<dbReference type="PANTHER" id="PTHR43285:SF2">
    <property type="entry name" value="ANTHRANILATE PHOSPHORIBOSYLTRANSFERASE"/>
    <property type="match status" value="1"/>
</dbReference>
<sequence>MRTAAEHVAFNSNSKPILVDIVGTGGDGQDTFNVSTASAIVAAGAGVCVAKHGNRSSSSQCGSADVLEALGANLNNVGPAHVERLVHSSRFVFLFAQRFHPSMKLLAGPRKELGVKTIFNVLGPLTNPACPQRMIVGVFSKAIGPMMAEALRLSGVERAWVVHGALGLDEIAPEGETYVWSLEADKITSFTITPASFSLPSHPLSDVRGGDREYNSGTMNRLLDNKLEPGTAVLDFVLMNAAALLHVAGKAETLPHGVELARESLRSGAGRLALDSYVAASQIA</sequence>
<reference evidence="11 12" key="1">
    <citation type="submission" date="2016-07" db="EMBL/GenBank/DDBJ databases">
        <title>Pervasive Adenine N6-methylation of Active Genes in Fungi.</title>
        <authorList>
            <consortium name="DOE Joint Genome Institute"/>
            <person name="Mondo S.J."/>
            <person name="Dannebaum R.O."/>
            <person name="Kuo R.C."/>
            <person name="Labutti K."/>
            <person name="Haridas S."/>
            <person name="Kuo A."/>
            <person name="Salamov A."/>
            <person name="Ahrendt S.R."/>
            <person name="Lipzen A."/>
            <person name="Sullivan W."/>
            <person name="Andreopoulos W.B."/>
            <person name="Clum A."/>
            <person name="Lindquist E."/>
            <person name="Daum C."/>
            <person name="Ramamoorthy G.K."/>
            <person name="Gryganskyi A."/>
            <person name="Culley D."/>
            <person name="Magnuson J.K."/>
            <person name="James T.Y."/>
            <person name="O'Malley M.A."/>
            <person name="Stajich J.E."/>
            <person name="Spatafora J.W."/>
            <person name="Visel A."/>
            <person name="Grigoriev I.V."/>
        </authorList>
    </citation>
    <scope>NUCLEOTIDE SEQUENCE [LARGE SCALE GENOMIC DNA]</scope>
    <source>
        <strain evidence="11 12">JEL800</strain>
    </source>
</reference>
<evidence type="ECO:0000313" key="12">
    <source>
        <dbReference type="Proteomes" id="UP000193642"/>
    </source>
</evidence>
<evidence type="ECO:0000256" key="7">
    <source>
        <dbReference type="ARBA" id="ARBA00023141"/>
    </source>
</evidence>
<dbReference type="Gene3D" id="3.40.1030.10">
    <property type="entry name" value="Nucleoside phosphorylase/phosphoribosyltransferase catalytic domain"/>
    <property type="match status" value="1"/>
</dbReference>
<dbReference type="GO" id="GO:0004048">
    <property type="term" value="F:anthranilate phosphoribosyltransferase activity"/>
    <property type="evidence" value="ECO:0007669"/>
    <property type="project" value="UniProtKB-EC"/>
</dbReference>
<comment type="caution">
    <text evidence="11">The sequence shown here is derived from an EMBL/GenBank/DDBJ whole genome shotgun (WGS) entry which is preliminary data.</text>
</comment>
<evidence type="ECO:0000256" key="4">
    <source>
        <dbReference type="ARBA" id="ARBA00022676"/>
    </source>
</evidence>
<dbReference type="InterPro" id="IPR005940">
    <property type="entry name" value="Anthranilate_Pribosyl_Tfrase"/>
</dbReference>
<dbReference type="NCBIfam" id="TIGR01245">
    <property type="entry name" value="trpD"/>
    <property type="match status" value="1"/>
</dbReference>
<accession>A0A1Y2CWG2</accession>
<evidence type="ECO:0000259" key="10">
    <source>
        <dbReference type="Pfam" id="PF00591"/>
    </source>
</evidence>
<dbReference type="GO" id="GO:0000162">
    <property type="term" value="P:L-tryptophan biosynthetic process"/>
    <property type="evidence" value="ECO:0007669"/>
    <property type="project" value="UniProtKB-KW"/>
</dbReference>
<keyword evidence="6" id="KW-0822">Tryptophan biosynthesis</keyword>
<dbReference type="STRING" id="329046.A0A1Y2CWG2"/>
<evidence type="ECO:0000256" key="5">
    <source>
        <dbReference type="ARBA" id="ARBA00022679"/>
    </source>
</evidence>
<dbReference type="SUPFAM" id="SSF52418">
    <property type="entry name" value="Nucleoside phosphorylase/phosphoribosyltransferase catalytic domain"/>
    <property type="match status" value="1"/>
</dbReference>
<dbReference type="InterPro" id="IPR000312">
    <property type="entry name" value="Glycosyl_Trfase_fam3"/>
</dbReference>
<dbReference type="InterPro" id="IPR035902">
    <property type="entry name" value="Nuc_phospho_transferase"/>
</dbReference>
<dbReference type="AlphaFoldDB" id="A0A1Y2CWG2"/>
<organism evidence="11 12">
    <name type="scientific">Rhizoclosmatium globosum</name>
    <dbReference type="NCBI Taxonomy" id="329046"/>
    <lineage>
        <taxon>Eukaryota</taxon>
        <taxon>Fungi</taxon>
        <taxon>Fungi incertae sedis</taxon>
        <taxon>Chytridiomycota</taxon>
        <taxon>Chytridiomycota incertae sedis</taxon>
        <taxon>Chytridiomycetes</taxon>
        <taxon>Chytridiales</taxon>
        <taxon>Chytriomycetaceae</taxon>
        <taxon>Rhizoclosmatium</taxon>
    </lineage>
</organism>
<dbReference type="OrthoDB" id="427800at2759"/>
<dbReference type="FunFam" id="3.40.1030.10:FF:000002">
    <property type="entry name" value="Anthranilate phosphoribosyltransferase"/>
    <property type="match status" value="1"/>
</dbReference>
<evidence type="ECO:0000313" key="11">
    <source>
        <dbReference type="EMBL" id="ORY51360.1"/>
    </source>
</evidence>
<evidence type="ECO:0000256" key="3">
    <source>
        <dbReference type="ARBA" id="ARBA00022605"/>
    </source>
</evidence>
<evidence type="ECO:0000256" key="8">
    <source>
        <dbReference type="ARBA" id="ARBA00061500"/>
    </source>
</evidence>
<evidence type="ECO:0000256" key="2">
    <source>
        <dbReference type="ARBA" id="ARBA00011948"/>
    </source>
</evidence>